<sequence>MIEAIMYCAIGFLAATLLALLTLPAVWRRAVRLTRKRIEGAIPVSIAEVQADKDEQRALFAVGIRRLEMEVERQQVRTAAQYGEIVRQAEALRLRQDTIDRLSTELDALQTEHASVSTHRDHLLAELETTTSALEEARSALLHTRAELARTRDAFEDTRSREEGLQIEHVALTTLRDTLKDRIHELDRQLVAANAHLASERETVRTTGESLATELRRNHAMKDELAKVQEALTRAQDERAALQERIEQLTALAAAVPPAANGAAENGTEAAALLREHISDIAAGVAHLTARLEGPGSKIEALLAEHTRVPGAPPSLADRILDLKAAADRSEAERAEAEAPAVPPAPAVIEAVAAEEARPQGRAAAG</sequence>
<dbReference type="RefSeq" id="WP_244375441.1">
    <property type="nucleotide sequence ID" value="NZ_CP083239.1"/>
</dbReference>
<organism evidence="2 3">
    <name type="scientific">Ancylobacter polymorphus</name>
    <dbReference type="NCBI Taxonomy" id="223390"/>
    <lineage>
        <taxon>Bacteria</taxon>
        <taxon>Pseudomonadati</taxon>
        <taxon>Pseudomonadota</taxon>
        <taxon>Alphaproteobacteria</taxon>
        <taxon>Hyphomicrobiales</taxon>
        <taxon>Xanthobacteraceae</taxon>
        <taxon>Ancylobacter</taxon>
    </lineage>
</organism>
<dbReference type="Proteomes" id="UP000831684">
    <property type="component" value="Chromosome"/>
</dbReference>
<name>A0A9E6ZPS6_9HYPH</name>
<dbReference type="AlphaFoldDB" id="A0A9E6ZPS6"/>
<dbReference type="KEGG" id="apol:K9D25_12055"/>
<gene>
    <name evidence="2" type="ORF">K9D25_12055</name>
</gene>
<evidence type="ECO:0000313" key="2">
    <source>
        <dbReference type="EMBL" id="UOK69491.1"/>
    </source>
</evidence>
<feature type="coiled-coil region" evidence="1">
    <location>
        <begin position="176"/>
        <end position="252"/>
    </location>
</feature>
<accession>A0A9E6ZPS6</accession>
<evidence type="ECO:0000313" key="3">
    <source>
        <dbReference type="Proteomes" id="UP000831684"/>
    </source>
</evidence>
<keyword evidence="1" id="KW-0175">Coiled coil</keyword>
<evidence type="ECO:0000256" key="1">
    <source>
        <dbReference type="SAM" id="Coils"/>
    </source>
</evidence>
<proteinExistence type="predicted"/>
<reference evidence="2" key="1">
    <citation type="submission" date="2021-09" db="EMBL/GenBank/DDBJ databases">
        <title>Network and meta-omics reveal the key degrader and cooperation patterns in an efficient 1,4-dioxane-degrading microbial community.</title>
        <authorList>
            <person name="Dai C."/>
        </authorList>
    </citation>
    <scope>NUCLEOTIDE SEQUENCE</scope>
    <source>
        <strain evidence="2">ZM13</strain>
    </source>
</reference>
<dbReference type="EMBL" id="CP083239">
    <property type="protein sequence ID" value="UOK69491.1"/>
    <property type="molecule type" value="Genomic_DNA"/>
</dbReference>
<protein>
    <submittedName>
        <fullName evidence="2">Uncharacterized protein</fullName>
    </submittedName>
</protein>